<dbReference type="AlphaFoldDB" id="A0A9D1YCH1"/>
<dbReference type="Pfam" id="PF11213">
    <property type="entry name" value="DUF3006"/>
    <property type="match status" value="1"/>
</dbReference>
<proteinExistence type="predicted"/>
<protein>
    <submittedName>
        <fullName evidence="1">DUF3006 domain-containing protein</fullName>
    </submittedName>
</protein>
<name>A0A9D1YCH1_9FIRM</name>
<organism evidence="1 2">
    <name type="scientific">Candidatus Acutalibacter pullistercoris</name>
    <dbReference type="NCBI Taxonomy" id="2838418"/>
    <lineage>
        <taxon>Bacteria</taxon>
        <taxon>Bacillati</taxon>
        <taxon>Bacillota</taxon>
        <taxon>Clostridia</taxon>
        <taxon>Eubacteriales</taxon>
        <taxon>Acutalibacteraceae</taxon>
        <taxon>Acutalibacter</taxon>
    </lineage>
</organism>
<dbReference type="EMBL" id="DXDU01000071">
    <property type="protein sequence ID" value="HIY26417.1"/>
    <property type="molecule type" value="Genomic_DNA"/>
</dbReference>
<accession>A0A9D1YCH1</accession>
<gene>
    <name evidence="1" type="ORF">H9838_04485</name>
</gene>
<comment type="caution">
    <text evidence="1">The sequence shown here is derived from an EMBL/GenBank/DDBJ whole genome shotgun (WGS) entry which is preliminary data.</text>
</comment>
<evidence type="ECO:0000313" key="1">
    <source>
        <dbReference type="EMBL" id="HIY26417.1"/>
    </source>
</evidence>
<reference evidence="1" key="2">
    <citation type="submission" date="2021-04" db="EMBL/GenBank/DDBJ databases">
        <authorList>
            <person name="Gilroy R."/>
        </authorList>
    </citation>
    <scope>NUCLEOTIDE SEQUENCE</scope>
    <source>
        <strain evidence="1">1282</strain>
    </source>
</reference>
<dbReference type="InterPro" id="IPR021377">
    <property type="entry name" value="DUF3006"/>
</dbReference>
<dbReference type="Proteomes" id="UP000823915">
    <property type="component" value="Unassembled WGS sequence"/>
</dbReference>
<evidence type="ECO:0000313" key="2">
    <source>
        <dbReference type="Proteomes" id="UP000823915"/>
    </source>
</evidence>
<sequence length="73" mass="8476">MKQLIIDRFEGKYAICEDKDQKYYAIEAQELPQGAKAGCVLQITDEGELVLDEEETQRRRQRILDKQRKAFGG</sequence>
<reference evidence="1" key="1">
    <citation type="journal article" date="2021" name="PeerJ">
        <title>Extensive microbial diversity within the chicken gut microbiome revealed by metagenomics and culture.</title>
        <authorList>
            <person name="Gilroy R."/>
            <person name="Ravi A."/>
            <person name="Getino M."/>
            <person name="Pursley I."/>
            <person name="Horton D.L."/>
            <person name="Alikhan N.F."/>
            <person name="Baker D."/>
            <person name="Gharbi K."/>
            <person name="Hall N."/>
            <person name="Watson M."/>
            <person name="Adriaenssens E.M."/>
            <person name="Foster-Nyarko E."/>
            <person name="Jarju S."/>
            <person name="Secka A."/>
            <person name="Antonio M."/>
            <person name="Oren A."/>
            <person name="Chaudhuri R.R."/>
            <person name="La Ragione R."/>
            <person name="Hildebrand F."/>
            <person name="Pallen M.J."/>
        </authorList>
    </citation>
    <scope>NUCLEOTIDE SEQUENCE</scope>
    <source>
        <strain evidence="1">1282</strain>
    </source>
</reference>